<evidence type="ECO:0000256" key="4">
    <source>
        <dbReference type="SAM" id="SignalP"/>
    </source>
</evidence>
<dbReference type="InterPro" id="IPR044060">
    <property type="entry name" value="Bacterial_rp_domain"/>
</dbReference>
<name>E0RVG6_BUTPB</name>
<keyword evidence="7" id="KW-1185">Reference proteome</keyword>
<dbReference type="NCBIfam" id="TIGR02543">
    <property type="entry name" value="List_Bact_rpt"/>
    <property type="match status" value="1"/>
</dbReference>
<keyword evidence="3" id="KW-1133">Transmembrane helix</keyword>
<feature type="compositionally biased region" description="Pro residues" evidence="2">
    <location>
        <begin position="95"/>
        <end position="107"/>
    </location>
</feature>
<evidence type="ECO:0000259" key="5">
    <source>
        <dbReference type="Pfam" id="PF18998"/>
    </source>
</evidence>
<gene>
    <name evidence="6" type="ordered locus">bpr_I2082</name>
</gene>
<keyword evidence="4" id="KW-0732">Signal</keyword>
<reference evidence="6 7" key="1">
    <citation type="journal article" date="2010" name="PLoS ONE">
        <title>The glycobiome of the rumen bacterium Butyrivibrio proteoclasticus B316(T) highlights adaptation to a polysaccharide-rich environment.</title>
        <authorList>
            <person name="Kelly W.J."/>
            <person name="Leahy S.C."/>
            <person name="Altermann E."/>
            <person name="Yeoman C.J."/>
            <person name="Dunne J.C."/>
            <person name="Kong Z."/>
            <person name="Pacheco D.M."/>
            <person name="Li D."/>
            <person name="Noel S.J."/>
            <person name="Moon C.D."/>
            <person name="Cookson A.L."/>
            <person name="Attwood G.T."/>
        </authorList>
    </citation>
    <scope>NUCLEOTIDE SEQUENCE [LARGE SCALE GENOMIC DNA]</scope>
    <source>
        <strain evidence="7">ATCC 51982 / DSM 14932 / B316</strain>
    </source>
</reference>
<dbReference type="eggNOG" id="COG0810">
    <property type="taxonomic scope" value="Bacteria"/>
</dbReference>
<dbReference type="STRING" id="515622.bpr_I2082"/>
<evidence type="ECO:0000313" key="7">
    <source>
        <dbReference type="Proteomes" id="UP000001299"/>
    </source>
</evidence>
<dbReference type="Gene3D" id="3.10.430.110">
    <property type="match status" value="2"/>
</dbReference>
<feature type="region of interest" description="Disordered" evidence="2">
    <location>
        <begin position="2562"/>
        <end position="2611"/>
    </location>
</feature>
<feature type="compositionally biased region" description="Basic and acidic residues" evidence="2">
    <location>
        <begin position="175"/>
        <end position="185"/>
    </location>
</feature>
<feature type="chain" id="PRO_5038499327" evidence="4">
    <location>
        <begin position="25"/>
        <end position="2685"/>
    </location>
</feature>
<dbReference type="EMBL" id="CP001810">
    <property type="protein sequence ID" value="ADL34815.1"/>
    <property type="molecule type" value="Genomic_DNA"/>
</dbReference>
<dbReference type="Proteomes" id="UP000001299">
    <property type="component" value="Chromosome 1"/>
</dbReference>
<protein>
    <submittedName>
        <fullName evidence="6">Cell surface protein</fullName>
    </submittedName>
</protein>
<evidence type="ECO:0000313" key="6">
    <source>
        <dbReference type="EMBL" id="ADL34815.1"/>
    </source>
</evidence>
<sequence>MLRKWNRILAYLLAMALIASTFHSDLGTIRVYADGDESVETPADPAPTEEPVVEPTSQPEEIPPETPTDPGNGNEENGAPEDPQPNPENTEPENPEPAPENPDPAPANPEDADPLDPETPAEPVEPAIEDPEAPVDPEAIPEEKKDPEIPEEKEKEGEFISISYVAGDGGSVDPSSEKVEKDGEAKGSTASAADGYEFVNWTMDGNIVSTSNTFVPGKDQIVEGASFTANFRSLIPEEKFVTVSYSAQLGGRVTKTSETININDEDARFEGSTASPVNKYYQFTAWIDGNGNTVSTESTFVPSDIYADASYTACFEKLSNMPAQDFTGSAGGMNVSVSADEGIFPEGTTMTVTAIGDDEAMAAATDALGENVKSAKGVDITFRNAEGEEVEPANAKYVHVSISIADSLEGESFSVVHKDDNDNVSVVGSASESGAEFDANSFSVYIVAGEGQEDPEAVATRTYNFYASKSDSTPLNTQTVKEGETIYTPGIPSLTQDQEFFGWYREVGTNKIAIDFSQPATDVQPQEVFNCYADIETTYYVTMVGPDEEIVQVKKKTVKDGGDTNVTLTDVFVTPDSAEKVFKGWTTVKNKPTPDTRPIVTSVNAAVDKTVYAVIVSGHWIRFDENDGGSGGGASYTGPIAVMEGNYPSQSKPADPTRPGYEFKGWYKEANGEDGGVVESSAFNWNEYLNADVTLYAKWTAATTTNYTVVIWQQQIENASAYDYVESHTVTGTTNATITDNMLRTYTNNPATGFQYNSDKKRIVYGSDEKTTTVIRAKGDTVVNLYFDRKTYTLTFRNKKDTSNIATITARYEENILDKFPIKSNNGTVYPGSWTVQSGSTFTQGTRVDYIEKMPGENIKFTYYGNSGSYDAVFNYYVEALSTDSVTTTVDGINFTLRNTRTLKFASYTYSTINEEFVEIEGFTRFKSDPPYDNNGHALYGGGTMNLYYKRNKHTIDFKDNYNGITSSVSGVDSRFSSVPFGESLSGYKSLAPALPDREGCEFKGWYEDLNGNVPFNWNSTMPNANKVLYAHYEKVQYHVHLNPNGGTLTDGQIEDFDLDYGEIISKSSLDKTTKTGEELVGWFDDSTGFAYGYGAVTSNVNLTAKWRSPGTVNVKYYAGDFGSNPPVDNYDYYKNSTVIVKGAPASIAEGYTFICWKVNGVGDPLYPNNSFDIDTTIISGNEVKLIAIYEKKGAGGTSTEKTTVTYVPNGGTGEAKTLTYRKNEAFNALTLADSGFSRSGYTFLGWAKSADATTAWVTEGTRIAADNLPDPDHNILYAVWKQDIKVTVTITGNTDTVTYNGSEQSVTGYSVAIAYSANGSPIESSGYSESDFTFSGEAVAKGTNKGTYQMGLAPSQFTNNNTNFAEVEFVVNDGWLKINAKTAAVTITGNKESADYDGTEHTASGYTATGDGIDQSKVVYAGDAVAKQTDVGTKAMGLSVEKFSYSDPNITVTFTLASDGSMTIKPINVTVDIVGHHNSTAYDGQMHSVSGYEVEIQNSLYKEADFEFSGTAYAERKLQGTTNMGLAASQFTNKNSNFGIVTFNVTDGYQEITRKGSVVVTITGHHDTKVYDGQSHSVSGYDVEISSDLYKETDFTFSGDKVAERTDAGKTFMGLKPEQFTNTNDNFTDVIFNVVTDGYMEITPINVTVNIIGKKGEKSYNGSEQSVTGYTVGEISSSLYKETYFTFSGDATAKGTNKGTYPMGLSATQFTNTNPNFGTVTFAIDDGSLVITAVTATAKIIGHNNTTDYDGQLHTVTGYDVELPAGSLLKKEDVKFGGTEAKAERTDAGTTKMGLIPAMFSVENANFSSVTFTVEDGYQTVNPIDVTVTIEGNKDSVTYDGNPHTVSGYDVKSISSSLYTTADFTFNGPDSITQTNAGTYPMGLAAAQFTNTNSNFKTVTFSVTDGELKISPIDGVTVTIKGNTAKVDYKGTEQSVTGYDVSISNSKYTEADFTFTGLAKASGTDAGTYPMGLAKEKFANTNSNFTNVTFDVTDGSLVIEPISVTVTVVGRNDTKTYDGNSHTVSGIDYEYSNTLYKRDDFNYSGNQQATRTDEGTTYMGIDETKFTNVNNNFKDVTFNVTDGFMKIVPKGKVVVTITGKKATVDYNGTEQKVEGYTVAISDPLYKEADFSYTGEAVAKGTDAGTYDTAIDKTKFTNNNSNFKDVTFKVVQGALKINPIAMKITVTGNNDTLKYTGAEQKAQGFVATSDSTFFDQTKVKYSGTAEAKGTDVGTYNMELDVTKFSYNDPNFTGVTFAIDADGFLIIDPADVTVTITGNEASFDYNGKEQVVTGYKATTESTIYDVSKVGNTGEAKAAGTLVGDYKMNLTAGQFTNSDANFNVTFNINDGVLHIKDRADKYIIIAKTDNVIKEYTGETYTGFDYGVAGGKKVSQGQNTVARIVEFISGILSPIKASADDGTPSDKSVTIDGVQYFVSGLSVDGSGREVGTYPLHIVGTMVVKDAAGNDVSGQFTLQLDEGTLEITKRNIVVTSGSAEKTYDGTALTSSIITTDRDWATGDTVGYNITGQQIEVGSSKNTFTIVAGAGTDLDKNYNITKVEGDLKVNQNVTPPTPGGGGDPTPGGGGDPTPGGGGTPTTTDPTPATPTTPTTIVDAATPLAPTAPVAPVVDAAVLGATRQNGAAVLGARRAKTEDATNTIPRVFAIIAAAAILAALLASFRRKEEEQ</sequence>
<feature type="signal peptide" evidence="4">
    <location>
        <begin position="1"/>
        <end position="24"/>
    </location>
</feature>
<dbReference type="HOGENOM" id="CLU_227411_0_0_9"/>
<feature type="compositionally biased region" description="Gly residues" evidence="2">
    <location>
        <begin position="2574"/>
        <end position="2594"/>
    </location>
</feature>
<dbReference type="InterPro" id="IPR042229">
    <property type="entry name" value="Listeria/Bacterioides_rpt_sf"/>
</dbReference>
<dbReference type="RefSeq" id="WP_013281469.1">
    <property type="nucleotide sequence ID" value="NC_014387.1"/>
</dbReference>
<comment type="subcellular location">
    <subcellularLocation>
        <location evidence="1">Cell envelope</location>
    </subcellularLocation>
</comment>
<feature type="compositionally biased region" description="Low complexity" evidence="2">
    <location>
        <begin position="49"/>
        <end position="60"/>
    </location>
</feature>
<dbReference type="Pfam" id="PF18998">
    <property type="entry name" value="Flg_new_2"/>
    <property type="match status" value="1"/>
</dbReference>
<dbReference type="GO" id="GO:0030313">
    <property type="term" value="C:cell envelope"/>
    <property type="evidence" value="ECO:0007669"/>
    <property type="project" value="UniProtKB-SubCell"/>
</dbReference>
<feature type="compositionally biased region" description="Low complexity" evidence="2">
    <location>
        <begin position="2595"/>
        <end position="2611"/>
    </location>
</feature>
<evidence type="ECO:0000256" key="2">
    <source>
        <dbReference type="SAM" id="MobiDB-lite"/>
    </source>
</evidence>
<keyword evidence="3" id="KW-0472">Membrane</keyword>
<evidence type="ECO:0000256" key="1">
    <source>
        <dbReference type="ARBA" id="ARBA00004196"/>
    </source>
</evidence>
<accession>E0RVG6</accession>
<dbReference type="KEGG" id="bpb:bpr_I2082"/>
<dbReference type="Pfam" id="PF09479">
    <property type="entry name" value="Flg_new"/>
    <property type="match status" value="4"/>
</dbReference>
<feature type="compositionally biased region" description="Basic and acidic residues" evidence="2">
    <location>
        <begin position="141"/>
        <end position="158"/>
    </location>
</feature>
<proteinExistence type="predicted"/>
<dbReference type="InterPro" id="IPR013378">
    <property type="entry name" value="InlB-like_B-rpt"/>
</dbReference>
<dbReference type="Gene3D" id="2.60.40.4270">
    <property type="entry name" value="Listeria-Bacteroides repeat domain"/>
    <property type="match status" value="4"/>
</dbReference>
<feature type="region of interest" description="Disordered" evidence="2">
    <location>
        <begin position="37"/>
        <end position="190"/>
    </location>
</feature>
<feature type="domain" description="Bacterial repeat" evidence="5">
    <location>
        <begin position="161"/>
        <end position="231"/>
    </location>
</feature>
<organism evidence="6 7">
    <name type="scientific">Butyrivibrio proteoclasticus (strain ATCC 51982 / DSM 14932 / B316)</name>
    <name type="common">Clostridium proteoclasticum</name>
    <dbReference type="NCBI Taxonomy" id="515622"/>
    <lineage>
        <taxon>Bacteria</taxon>
        <taxon>Bacillati</taxon>
        <taxon>Bacillota</taxon>
        <taxon>Clostridia</taxon>
        <taxon>Lachnospirales</taxon>
        <taxon>Lachnospiraceae</taxon>
        <taxon>Butyrivibrio</taxon>
    </lineage>
</organism>
<evidence type="ECO:0000256" key="3">
    <source>
        <dbReference type="SAM" id="Phobius"/>
    </source>
</evidence>
<feature type="transmembrane region" description="Helical" evidence="3">
    <location>
        <begin position="2658"/>
        <end position="2678"/>
    </location>
</feature>
<keyword evidence="3" id="KW-0812">Transmembrane</keyword>